<organism evidence="2 3">
    <name type="scientific">Lepeophtheirus salmonis</name>
    <name type="common">Salmon louse</name>
    <name type="synonym">Caligus salmonis</name>
    <dbReference type="NCBI Taxonomy" id="72036"/>
    <lineage>
        <taxon>Eukaryota</taxon>
        <taxon>Metazoa</taxon>
        <taxon>Ecdysozoa</taxon>
        <taxon>Arthropoda</taxon>
        <taxon>Crustacea</taxon>
        <taxon>Multicrustacea</taxon>
        <taxon>Hexanauplia</taxon>
        <taxon>Copepoda</taxon>
        <taxon>Siphonostomatoida</taxon>
        <taxon>Caligidae</taxon>
        <taxon>Lepeophtheirus</taxon>
    </lineage>
</organism>
<evidence type="ECO:0000313" key="3">
    <source>
        <dbReference type="Proteomes" id="UP000675881"/>
    </source>
</evidence>
<name>A0A7R8H7Q3_LEPSM</name>
<proteinExistence type="predicted"/>
<protein>
    <submittedName>
        <fullName evidence="2">(salmon louse) hypothetical protein</fullName>
    </submittedName>
</protein>
<feature type="compositionally biased region" description="Polar residues" evidence="1">
    <location>
        <begin position="7"/>
        <end position="25"/>
    </location>
</feature>
<dbReference type="Proteomes" id="UP000675881">
    <property type="component" value="Chromosome 3"/>
</dbReference>
<sequence>MRDRSPSTESHVSSNSQSISPYNQLSPESSQSSISIAAHQEPLIEVEHSPQLQNLDKCVDPLEKRDNEYSNLDKQISQSVNFYDNSLHYDDNCVMMNKSNTEFSSKHFEKEN</sequence>
<gene>
    <name evidence="2" type="ORF">LSAA_7147</name>
</gene>
<feature type="compositionally biased region" description="Low complexity" evidence="1">
    <location>
        <begin position="26"/>
        <end position="41"/>
    </location>
</feature>
<dbReference type="EMBL" id="HG994582">
    <property type="protein sequence ID" value="CAF2906050.1"/>
    <property type="molecule type" value="Genomic_DNA"/>
</dbReference>
<feature type="region of interest" description="Disordered" evidence="1">
    <location>
        <begin position="1"/>
        <end position="49"/>
    </location>
</feature>
<evidence type="ECO:0000313" key="2">
    <source>
        <dbReference type="EMBL" id="CAF2906050.1"/>
    </source>
</evidence>
<keyword evidence="3" id="KW-1185">Reference proteome</keyword>
<evidence type="ECO:0000256" key="1">
    <source>
        <dbReference type="SAM" id="MobiDB-lite"/>
    </source>
</evidence>
<accession>A0A7R8H7Q3</accession>
<dbReference type="AlphaFoldDB" id="A0A7R8H7Q3"/>
<reference evidence="2" key="1">
    <citation type="submission" date="2021-02" db="EMBL/GenBank/DDBJ databases">
        <authorList>
            <person name="Bekaert M."/>
        </authorList>
    </citation>
    <scope>NUCLEOTIDE SEQUENCE</scope>
    <source>
        <strain evidence="2">IoA-00</strain>
    </source>
</reference>